<keyword evidence="1" id="KW-0732">Signal</keyword>
<accession>A0AAN6P4E5</accession>
<comment type="caution">
    <text evidence="2">The sequence shown here is derived from an EMBL/GenBank/DDBJ whole genome shotgun (WGS) entry which is preliminary data.</text>
</comment>
<reference evidence="3" key="1">
    <citation type="journal article" date="2023" name="Mol. Phylogenet. Evol.">
        <title>Genome-scale phylogeny and comparative genomics of the fungal order Sordariales.</title>
        <authorList>
            <person name="Hensen N."/>
            <person name="Bonometti L."/>
            <person name="Westerberg I."/>
            <person name="Brannstrom I.O."/>
            <person name="Guillou S."/>
            <person name="Cros-Aarteil S."/>
            <person name="Calhoun S."/>
            <person name="Haridas S."/>
            <person name="Kuo A."/>
            <person name="Mondo S."/>
            <person name="Pangilinan J."/>
            <person name="Riley R."/>
            <person name="LaButti K."/>
            <person name="Andreopoulos B."/>
            <person name="Lipzen A."/>
            <person name="Chen C."/>
            <person name="Yan M."/>
            <person name="Daum C."/>
            <person name="Ng V."/>
            <person name="Clum A."/>
            <person name="Steindorff A."/>
            <person name="Ohm R.A."/>
            <person name="Martin F."/>
            <person name="Silar P."/>
            <person name="Natvig D.O."/>
            <person name="Lalanne C."/>
            <person name="Gautier V."/>
            <person name="Ament-Velasquez S.L."/>
            <person name="Kruys A."/>
            <person name="Hutchinson M.I."/>
            <person name="Powell A.J."/>
            <person name="Barry K."/>
            <person name="Miller A.N."/>
            <person name="Grigoriev I.V."/>
            <person name="Debuchy R."/>
            <person name="Gladieux P."/>
            <person name="Hiltunen Thoren M."/>
            <person name="Johannesson H."/>
        </authorList>
    </citation>
    <scope>NUCLEOTIDE SEQUENCE [LARGE SCALE GENOMIC DNA]</scope>
    <source>
        <strain evidence="3">CBS 284.82</strain>
    </source>
</reference>
<evidence type="ECO:0000313" key="3">
    <source>
        <dbReference type="Proteomes" id="UP001303115"/>
    </source>
</evidence>
<keyword evidence="3" id="KW-1185">Reference proteome</keyword>
<dbReference type="AlphaFoldDB" id="A0AAN6P4E5"/>
<evidence type="ECO:0000313" key="2">
    <source>
        <dbReference type="EMBL" id="KAK4031464.1"/>
    </source>
</evidence>
<evidence type="ECO:0000256" key="1">
    <source>
        <dbReference type="SAM" id="SignalP"/>
    </source>
</evidence>
<dbReference type="Proteomes" id="UP001303115">
    <property type="component" value="Unassembled WGS sequence"/>
</dbReference>
<proteinExistence type="predicted"/>
<protein>
    <submittedName>
        <fullName evidence="2">Uncharacterized protein</fullName>
    </submittedName>
</protein>
<gene>
    <name evidence="2" type="ORF">C8A01DRAFT_21308</name>
</gene>
<sequence length="57" mass="6122">MIFTKLFLASLALAPALALLATPTEGDSEVFSFDKWIDSIIVNPDGNNLILDEAVTV</sequence>
<dbReference type="EMBL" id="MU854798">
    <property type="protein sequence ID" value="KAK4031464.1"/>
    <property type="molecule type" value="Genomic_DNA"/>
</dbReference>
<feature type="chain" id="PRO_5043009040" evidence="1">
    <location>
        <begin position="27"/>
        <end position="57"/>
    </location>
</feature>
<feature type="signal peptide" evidence="1">
    <location>
        <begin position="1"/>
        <end position="26"/>
    </location>
</feature>
<organism evidence="2 3">
    <name type="scientific">Parachaetomium inaequale</name>
    <dbReference type="NCBI Taxonomy" id="2588326"/>
    <lineage>
        <taxon>Eukaryota</taxon>
        <taxon>Fungi</taxon>
        <taxon>Dikarya</taxon>
        <taxon>Ascomycota</taxon>
        <taxon>Pezizomycotina</taxon>
        <taxon>Sordariomycetes</taxon>
        <taxon>Sordariomycetidae</taxon>
        <taxon>Sordariales</taxon>
        <taxon>Chaetomiaceae</taxon>
        <taxon>Parachaetomium</taxon>
    </lineage>
</organism>
<name>A0AAN6P4E5_9PEZI</name>